<dbReference type="Proteomes" id="UP000447833">
    <property type="component" value="Unassembled WGS sequence"/>
</dbReference>
<dbReference type="EC" id="3.2.1.26" evidence="2"/>
<dbReference type="GO" id="GO:0004564">
    <property type="term" value="F:beta-fructofuranosidase activity"/>
    <property type="evidence" value="ECO:0007669"/>
    <property type="project" value="UniProtKB-EC"/>
</dbReference>
<dbReference type="CDD" id="cd08996">
    <property type="entry name" value="GH32_FFase"/>
    <property type="match status" value="1"/>
</dbReference>
<dbReference type="SMART" id="SM00640">
    <property type="entry name" value="Glyco_32"/>
    <property type="match status" value="1"/>
</dbReference>
<reference evidence="9 10" key="1">
    <citation type="submission" date="2019-11" db="EMBL/GenBank/DDBJ databases">
        <title>Genome sequences of 17 halophilic strains isolated from different environments.</title>
        <authorList>
            <person name="Furrow R.E."/>
        </authorList>
    </citation>
    <scope>NUCLEOTIDE SEQUENCE [LARGE SCALE GENOMIC DNA]</scope>
    <source>
        <strain evidence="9 10">22506_14_FS</strain>
    </source>
</reference>
<dbReference type="InterPro" id="IPR001362">
    <property type="entry name" value="Glyco_hydro_32"/>
</dbReference>
<evidence type="ECO:0000313" key="10">
    <source>
        <dbReference type="Proteomes" id="UP000447833"/>
    </source>
</evidence>
<keyword evidence="3" id="KW-0732">Signal</keyword>
<dbReference type="SMART" id="SM00560">
    <property type="entry name" value="LamGL"/>
    <property type="match status" value="1"/>
</dbReference>
<dbReference type="Pfam" id="PF00251">
    <property type="entry name" value="Glyco_hydro_32N"/>
    <property type="match status" value="1"/>
</dbReference>
<proteinExistence type="inferred from homology"/>
<name>A0A845F4I8_9BACL</name>
<dbReference type="InterPro" id="IPR023296">
    <property type="entry name" value="Glyco_hydro_beta-prop_sf"/>
</dbReference>
<dbReference type="PANTHER" id="PTHR43101:SF1">
    <property type="entry name" value="BETA-FRUCTOSIDASE"/>
    <property type="match status" value="1"/>
</dbReference>
<evidence type="ECO:0000256" key="2">
    <source>
        <dbReference type="ARBA" id="ARBA00012758"/>
    </source>
</evidence>
<dbReference type="Pfam" id="PF13385">
    <property type="entry name" value="Laminin_G_3"/>
    <property type="match status" value="1"/>
</dbReference>
<feature type="domain" description="LamG-like jellyroll fold" evidence="8">
    <location>
        <begin position="80"/>
        <end position="229"/>
    </location>
</feature>
<dbReference type="InterPro" id="IPR013189">
    <property type="entry name" value="Glyco_hydro_32_C"/>
</dbReference>
<dbReference type="Gene3D" id="2.60.120.200">
    <property type="match status" value="1"/>
</dbReference>
<dbReference type="SUPFAM" id="SSF49899">
    <property type="entry name" value="Concanavalin A-like lectins/glucanases"/>
    <property type="match status" value="2"/>
</dbReference>
<dbReference type="EMBL" id="WMEY01000009">
    <property type="protein sequence ID" value="MYL65709.1"/>
    <property type="molecule type" value="Genomic_DNA"/>
</dbReference>
<evidence type="ECO:0000256" key="5">
    <source>
        <dbReference type="ARBA" id="ARBA00023157"/>
    </source>
</evidence>
<evidence type="ECO:0000256" key="1">
    <source>
        <dbReference type="ARBA" id="ARBA00009902"/>
    </source>
</evidence>
<dbReference type="InterPro" id="IPR051214">
    <property type="entry name" value="GH32_Enzymes"/>
</dbReference>
<keyword evidence="4 7" id="KW-0378">Hydrolase</keyword>
<dbReference type="InterPro" id="IPR006558">
    <property type="entry name" value="LamG-like"/>
</dbReference>
<dbReference type="InterPro" id="IPR013148">
    <property type="entry name" value="Glyco_hydro_32_N"/>
</dbReference>
<comment type="similarity">
    <text evidence="1 7">Belongs to the glycosyl hydrolase 32 family.</text>
</comment>
<sequence>MENSKLKKSLVAHWAFSEGSGSIVHDGPIQDVIHYVFNERRTTLHADEPQWRSGLNEHALVFDGYSTWIERKEGIRSIDQAFTIETWLAPRSFGGIEDERLTGIVNQHNRELNEGFILGIHRHGKWALQIGVAGEWVEVWAENSPIPKLKWSHLAASFNGQDGHITLYLNGEKVAEKTIGQNVSMALSHEALLIGKSNEGLTIENVFSLNMFSGLLDDIKIYNRALSEGEITKSFTDHLLPYKGEIPPLPYQDIAIDRSVYDRDPHRPKFHLTPPGHWMNEPHAPLYFKGKYHLFYQHNPQGPYWGNIQWGHWASDDLVHWCDLPIAIETEADDLAPDGIWSGNAAYDEDGFPVLFFTAGHSSKKPNQMTGLARSTYRENQDIELKKWKKHPVPVTIQPNHMGLHHDGFRDPFVWKEGEIWYQIVGTGIESVSGAAILFTSDNLVDWECKGLLYDDKDQEFPFLGEVWELPILLPIGKGKHLFIISPVGRNADVEVFYWIGTWDKQRYRFIPDQKEPQLIDVGDFHFTGPSAMIDPITGRLLLFTIAQGRRSLKDEYEAGWAHNGGLPVQLWLRDDGRLGVKPIEELIKLRKKKLVSLENLSIEETNDILAHVKGNMLEICVEFQDAVASEYGVKVLKSDCGNVETFLCYNSVEETLNVKKKAGDSNDTHSQGGKISLNGEQLKLHIYVDCSIVECYANELKSITTRVYPEIEALGIEVWANDHLRVKSMEVWEMGPAF</sequence>
<keyword evidence="5" id="KW-1015">Disulfide bond</keyword>
<accession>A0A845F4I8</accession>
<keyword evidence="6 7" id="KW-0326">Glycosidase</keyword>
<dbReference type="SUPFAM" id="SSF75005">
    <property type="entry name" value="Arabinanase/levansucrase/invertase"/>
    <property type="match status" value="1"/>
</dbReference>
<evidence type="ECO:0000259" key="8">
    <source>
        <dbReference type="SMART" id="SM00560"/>
    </source>
</evidence>
<protein>
    <recommendedName>
        <fullName evidence="2">beta-fructofuranosidase</fullName>
        <ecNumber evidence="2">3.2.1.26</ecNumber>
    </recommendedName>
</protein>
<dbReference type="PANTHER" id="PTHR43101">
    <property type="entry name" value="BETA-FRUCTOSIDASE"/>
    <property type="match status" value="1"/>
</dbReference>
<dbReference type="Pfam" id="PF08244">
    <property type="entry name" value="Glyco_hydro_32C"/>
    <property type="match status" value="1"/>
</dbReference>
<evidence type="ECO:0000256" key="3">
    <source>
        <dbReference type="ARBA" id="ARBA00022729"/>
    </source>
</evidence>
<dbReference type="Gene3D" id="2.60.120.560">
    <property type="entry name" value="Exo-inulinase, domain 1"/>
    <property type="match status" value="1"/>
</dbReference>
<evidence type="ECO:0000256" key="4">
    <source>
        <dbReference type="ARBA" id="ARBA00022801"/>
    </source>
</evidence>
<dbReference type="AlphaFoldDB" id="A0A845F4I8"/>
<comment type="caution">
    <text evidence="9">The sequence shown here is derived from an EMBL/GenBank/DDBJ whole genome shotgun (WGS) entry which is preliminary data.</text>
</comment>
<evidence type="ECO:0000313" key="9">
    <source>
        <dbReference type="EMBL" id="MYL65709.1"/>
    </source>
</evidence>
<evidence type="ECO:0000256" key="7">
    <source>
        <dbReference type="RuleBase" id="RU362110"/>
    </source>
</evidence>
<dbReference type="InterPro" id="IPR013320">
    <property type="entry name" value="ConA-like_dom_sf"/>
</dbReference>
<dbReference type="Gene3D" id="2.115.10.20">
    <property type="entry name" value="Glycosyl hydrolase domain, family 43"/>
    <property type="match status" value="1"/>
</dbReference>
<organism evidence="9 10">
    <name type="scientific">Guptibacillus hwajinpoensis</name>
    <dbReference type="NCBI Taxonomy" id="208199"/>
    <lineage>
        <taxon>Bacteria</taxon>
        <taxon>Bacillati</taxon>
        <taxon>Bacillota</taxon>
        <taxon>Bacilli</taxon>
        <taxon>Bacillales</taxon>
        <taxon>Guptibacillaceae</taxon>
        <taxon>Guptibacillus</taxon>
    </lineage>
</organism>
<gene>
    <name evidence="9" type="ORF">GLW07_20315</name>
</gene>
<evidence type="ECO:0000256" key="6">
    <source>
        <dbReference type="ARBA" id="ARBA00023295"/>
    </source>
</evidence>
<dbReference type="GO" id="GO:0005975">
    <property type="term" value="P:carbohydrate metabolic process"/>
    <property type="evidence" value="ECO:0007669"/>
    <property type="project" value="InterPro"/>
</dbReference>
<dbReference type="RefSeq" id="WP_160921299.1">
    <property type="nucleotide sequence ID" value="NZ_WMEY01000009.1"/>
</dbReference>